<dbReference type="InterPro" id="IPR011050">
    <property type="entry name" value="Pectin_lyase_fold/virulence"/>
</dbReference>
<dbReference type="SMART" id="SM00710">
    <property type="entry name" value="PbH1"/>
    <property type="match status" value="7"/>
</dbReference>
<dbReference type="InterPro" id="IPR006626">
    <property type="entry name" value="PbH1"/>
</dbReference>
<dbReference type="InterPro" id="IPR053243">
    <property type="entry name" value="SJ_maturation_regulator"/>
</dbReference>
<evidence type="ECO:0000256" key="4">
    <source>
        <dbReference type="ARBA" id="ARBA00023180"/>
    </source>
</evidence>
<evidence type="ECO:0000313" key="9">
    <source>
        <dbReference type="Proteomes" id="UP000005239"/>
    </source>
</evidence>
<dbReference type="SUPFAM" id="SSF56436">
    <property type="entry name" value="C-type lectin-like"/>
    <property type="match status" value="1"/>
</dbReference>
<gene>
    <name evidence="8" type="primary">WBGene00118790</name>
</gene>
<accession>A0A2A6CGG5</accession>
<feature type="compositionally biased region" description="Low complexity" evidence="6">
    <location>
        <begin position="1855"/>
        <end position="1874"/>
    </location>
</feature>
<feature type="compositionally biased region" description="Polar residues" evidence="6">
    <location>
        <begin position="1675"/>
        <end position="1703"/>
    </location>
</feature>
<evidence type="ECO:0000256" key="1">
    <source>
        <dbReference type="ARBA" id="ARBA00022729"/>
    </source>
</evidence>
<feature type="compositionally biased region" description="Polar residues" evidence="6">
    <location>
        <begin position="1758"/>
        <end position="1768"/>
    </location>
</feature>
<dbReference type="SUPFAM" id="SSF56487">
    <property type="entry name" value="SRCR-like"/>
    <property type="match status" value="1"/>
</dbReference>
<feature type="compositionally biased region" description="Polar residues" evidence="6">
    <location>
        <begin position="1900"/>
        <end position="1909"/>
    </location>
</feature>
<dbReference type="PANTHER" id="PTHR47653">
    <property type="entry name" value="PROTEIN BARK BEETLE"/>
    <property type="match status" value="1"/>
</dbReference>
<keyword evidence="7" id="KW-1133">Transmembrane helix</keyword>
<dbReference type="EnsemblMetazoa" id="PPA29236.1">
    <property type="protein sequence ID" value="PPA29236.1"/>
    <property type="gene ID" value="WBGene00118790"/>
</dbReference>
<evidence type="ECO:0000256" key="6">
    <source>
        <dbReference type="SAM" id="MobiDB-lite"/>
    </source>
</evidence>
<dbReference type="GO" id="GO:0016020">
    <property type="term" value="C:membrane"/>
    <property type="evidence" value="ECO:0000318"/>
    <property type="project" value="GO_Central"/>
</dbReference>
<feature type="compositionally biased region" description="Basic and acidic residues" evidence="6">
    <location>
        <begin position="1736"/>
        <end position="1747"/>
    </location>
</feature>
<dbReference type="Gene3D" id="3.10.250.10">
    <property type="entry name" value="SRCR-like domain"/>
    <property type="match status" value="1"/>
</dbReference>
<keyword evidence="4" id="KW-0325">Glycoprotein</keyword>
<dbReference type="InterPro" id="IPR036772">
    <property type="entry name" value="SRCR-like_dom_sf"/>
</dbReference>
<organism evidence="8 9">
    <name type="scientific">Pristionchus pacificus</name>
    <name type="common">Parasitic nematode worm</name>
    <dbReference type="NCBI Taxonomy" id="54126"/>
    <lineage>
        <taxon>Eukaryota</taxon>
        <taxon>Metazoa</taxon>
        <taxon>Ecdysozoa</taxon>
        <taxon>Nematoda</taxon>
        <taxon>Chromadorea</taxon>
        <taxon>Rhabditida</taxon>
        <taxon>Rhabditina</taxon>
        <taxon>Diplogasteromorpha</taxon>
        <taxon>Diplogasteroidea</taxon>
        <taxon>Neodiplogasteridae</taxon>
        <taxon>Pristionchus</taxon>
    </lineage>
</organism>
<keyword evidence="7" id="KW-0812">Transmembrane</keyword>
<feature type="compositionally biased region" description="Low complexity" evidence="6">
    <location>
        <begin position="1778"/>
        <end position="1794"/>
    </location>
</feature>
<protein>
    <submittedName>
        <fullName evidence="8">SRCR domain-containing protein</fullName>
    </submittedName>
</protein>
<reference evidence="8" key="2">
    <citation type="submission" date="2022-06" db="UniProtKB">
        <authorList>
            <consortium name="EnsemblMetazoa"/>
        </authorList>
    </citation>
    <scope>IDENTIFICATION</scope>
    <source>
        <strain evidence="8">PS312</strain>
    </source>
</reference>
<keyword evidence="9" id="KW-1185">Reference proteome</keyword>
<feature type="disulfide bond" evidence="5">
    <location>
        <begin position="799"/>
        <end position="809"/>
    </location>
</feature>
<feature type="region of interest" description="Disordered" evidence="6">
    <location>
        <begin position="1886"/>
        <end position="1910"/>
    </location>
</feature>
<dbReference type="InterPro" id="IPR016187">
    <property type="entry name" value="CTDL_fold"/>
</dbReference>
<dbReference type="PROSITE" id="PS50287">
    <property type="entry name" value="SRCR_2"/>
    <property type="match status" value="1"/>
</dbReference>
<accession>A0A8R1YJA1</accession>
<dbReference type="InterPro" id="IPR016186">
    <property type="entry name" value="C-type_lectin-like/link_sf"/>
</dbReference>
<reference evidence="9" key="1">
    <citation type="journal article" date="2008" name="Nat. Genet.">
        <title>The Pristionchus pacificus genome provides a unique perspective on nematode lifestyle and parasitism.</title>
        <authorList>
            <person name="Dieterich C."/>
            <person name="Clifton S.W."/>
            <person name="Schuster L.N."/>
            <person name="Chinwalla A."/>
            <person name="Delehaunty K."/>
            <person name="Dinkelacker I."/>
            <person name="Fulton L."/>
            <person name="Fulton R."/>
            <person name="Godfrey J."/>
            <person name="Minx P."/>
            <person name="Mitreva M."/>
            <person name="Roeseler W."/>
            <person name="Tian H."/>
            <person name="Witte H."/>
            <person name="Yang S.P."/>
            <person name="Wilson R.K."/>
            <person name="Sommer R.J."/>
        </authorList>
    </citation>
    <scope>NUCLEOTIDE SEQUENCE [LARGE SCALE GENOMIC DNA]</scope>
    <source>
        <strain evidence="9">PS312</strain>
    </source>
</reference>
<feature type="compositionally biased region" description="Polar residues" evidence="6">
    <location>
        <begin position="1657"/>
        <end position="1667"/>
    </location>
</feature>
<dbReference type="InterPro" id="IPR001190">
    <property type="entry name" value="SRCR"/>
</dbReference>
<evidence type="ECO:0000313" key="8">
    <source>
        <dbReference type="EnsemblMetazoa" id="PPA29236.1"/>
    </source>
</evidence>
<dbReference type="SMART" id="SM00202">
    <property type="entry name" value="SR"/>
    <property type="match status" value="1"/>
</dbReference>
<keyword evidence="3 5" id="KW-1015">Disulfide bond</keyword>
<evidence type="ECO:0000256" key="7">
    <source>
        <dbReference type="SAM" id="Phobius"/>
    </source>
</evidence>
<dbReference type="PANTHER" id="PTHR47653:SF1">
    <property type="entry name" value="DELETED IN MALIGNANT BRAIN TUMORS 1 PROTEIN"/>
    <property type="match status" value="1"/>
</dbReference>
<keyword evidence="7" id="KW-0472">Membrane</keyword>
<name>A0A2A6CGG5_PRIPA</name>
<evidence type="ECO:0000256" key="2">
    <source>
        <dbReference type="ARBA" id="ARBA00022737"/>
    </source>
</evidence>
<dbReference type="SUPFAM" id="SSF51126">
    <property type="entry name" value="Pectin lyase-like"/>
    <property type="match status" value="2"/>
</dbReference>
<evidence type="ECO:0000256" key="5">
    <source>
        <dbReference type="PROSITE-ProRule" id="PRU00196"/>
    </source>
</evidence>
<keyword evidence="1" id="KW-0732">Signal</keyword>
<keyword evidence="2" id="KW-0677">Repeat</keyword>
<evidence type="ECO:0000256" key="3">
    <source>
        <dbReference type="ARBA" id="ARBA00023157"/>
    </source>
</evidence>
<dbReference type="Pfam" id="PF00530">
    <property type="entry name" value="SRCR"/>
    <property type="match status" value="1"/>
</dbReference>
<sequence length="1990" mass="224512">VLLSRSGEAGLRYDPRVSGWEQTDIVSWLTHKEQPEAEANNVYYIPNRSISKLQVFESQLNQRKFLVAVANDECPLNPSAPCTYEVEMLASGWEYGMDSKMAVQIVNPVGNETDEDVILWEKGTGRKWSARKDHIKFPLVTSERSLMVQYTRSRGKPKLVLLFLFLDTQEYLDRFVHLYESRVEDNDYGFSSAHYSNSSFADGTLTNRWDKEKLWFQKVNFTRNSESVIWIHSPQHQVLPGTPIAEITYHLDNCSLVDNGGVIESHRDSYASANVFNWIIWSNTFANNTDTGFSVRLPDTYDLLSSKTHSFRMTENRFENNTDLRVILDGYYAFANISSNNFTDNWAPDRFGILEVAGMEKHLVMERNRFFTNWGQWMIRTAMTSHSLRSLAAPIPALIQYNYVQFNHFIKKVEDYVDMWPRSYAIGCFGSQKMDVHFNRLKNVLLDFELVAGGIPLRVEDSMNVTYNWWGVANEAQIAQRIFDVDDWNTYTMARYSPFFVTEEHFINFWWNPSIGQLATADHVEPGIDDLKGRMYQSKNLTLVKEYWPEFPHYLKPFRPYRIVRDLTIMPGATLFIQTGVEVHIWPNVRILVLGNLQANGTLYDPIRFKPINTTEYDEIKGRIGTRYKRSTMGEADMEEEEIEGRWLEGGGPFIRQLEEPARRILSTTRKRNRRSDVEQRVMEYIRRKRAAFDRKRADIVYKQFPALRRDDPYYQSFEIRLNTGNSTRGPHAGFIEALNATNGEVIPLCDRQFTLRNAMVVCRQLGMETQAAQHWVTPQWGYDPRLRLVKTYVEPRECRGEEMRLDECPLRLTGNDSQWMCMDNEHFNYVHCGMNKSLSSEYIGNWGGIAFAHDEYDFDKQTTKDPSYIQYTEIVGGGHGHNDSLQSAGLQLFFRSPVINTVNITNSSLNAVQVISPRDQLVLFNVNITDNKGHGLHVLTMNLQASGPASADAPLGPLTLPYLSPGMINMCAATKTISVQGRIILYYKYDSRPVDCVKHFIGTGGRKLSFRILKANFYSSFVDLGRPDALRVYASATFSPAFLLADFRAPPSAQDLYTTPEAAFNFPSLSNTVKTTMTDPLSAEQLALHLRASAADGIYGFIAEVVALPGTPESRTVNEVSLRASRIEKNDQGAFSYANTGEISPSVIVEDCSFSFNGIHLYGNISSSMQAVEMRLHNTMQLLFRGNSLVSNRGGLLIAARSASAVARLNAVVKNNLFSRNSNSTAIAFFGNDYQTVLLLNNIITQNYAPYFETILVESVALNATLNVVSNNTGLHTVETRGHTRVAQDGHTFIRNVFTDNLALGHGHQYKEHYGYFPDDPKWPDEFNLRPKRQVLSQSGVSFDWWTHVGTETERYRSTILAGSSQQHFTENVFNNPGNDYELTTTKHTQYDLGVIDAKNNYWGYPGTESVAAGKIRDQGDYSALIRVDFQPVLESNQTLVDGECPGGWWMIGDNEFKSCYLFVGAAATYQRALEYCESMDAFIPYLQAEDRRRLPLSRKVDDIIAATDTDLEKTKEFSGLGDTPFWVSSVDVPSIQCGILKSRSGQLMFRNCNGQLPFVCERGAQAYSSPPLWRGGVLIAIIIVAVLAISLFLLCCCWFWKSRRRREDSIERKNMLRASMQLQKKSRQYEREKQFESAWGSSHESAKGSIATTPHDTLYQHQPQPVSGPLSARSPTETVHTTCSDSLSTDQYHYQSRSELYSSADYRSPKKRGSKSSNNPYAEIPNLTSYHPSKPGDVRLRDVHHGGRHRHLDATTAGSSCSTCLSDSERSSARDSYTAESESSIRSSSASSQGTITLPEKRRPSVTTFSSPVRPAAPTPRAAAATAAAPMTIHDYRPQAAHQRVPSAPTYSQPAARPAQPVQQPPAQLQQQQPFRRENLYAQSMPRRPAPPPPPARSTTNLRGSQTSLSAATVSSLAANALARSNPNLYEQPLDRSPRKAGVPLFAPTAPAASRSLVALNAPSEVLYRSGRDVFRHADEDEETLVET</sequence>
<comment type="caution">
    <text evidence="5">Lacks conserved residue(s) required for the propagation of feature annotation.</text>
</comment>
<feature type="region of interest" description="Disordered" evidence="6">
    <location>
        <begin position="1657"/>
        <end position="1829"/>
    </location>
</feature>
<feature type="compositionally biased region" description="Polar residues" evidence="6">
    <location>
        <begin position="1717"/>
        <end position="1733"/>
    </location>
</feature>
<dbReference type="Gene3D" id="3.10.100.10">
    <property type="entry name" value="Mannose-Binding Protein A, subunit A"/>
    <property type="match status" value="1"/>
</dbReference>
<dbReference type="GO" id="GO:0045217">
    <property type="term" value="P:cell-cell junction maintenance"/>
    <property type="evidence" value="ECO:0000318"/>
    <property type="project" value="GO_Central"/>
</dbReference>
<feature type="transmembrane region" description="Helical" evidence="7">
    <location>
        <begin position="1579"/>
        <end position="1602"/>
    </location>
</feature>
<proteinExistence type="predicted"/>
<feature type="region of interest" description="Disordered" evidence="6">
    <location>
        <begin position="1841"/>
        <end position="1874"/>
    </location>
</feature>
<feature type="compositionally biased region" description="Low complexity" evidence="6">
    <location>
        <begin position="1816"/>
        <end position="1829"/>
    </location>
</feature>
<dbReference type="Proteomes" id="UP000005239">
    <property type="component" value="Unassembled WGS sequence"/>
</dbReference>